<name>A0A0C2FU49_9PEZI</name>
<evidence type="ECO:0000313" key="2">
    <source>
        <dbReference type="EMBL" id="KIH94533.1"/>
    </source>
</evidence>
<dbReference type="HOGENOM" id="CLU_2623601_0_0_1"/>
<dbReference type="EMBL" id="AWTV01000004">
    <property type="protein sequence ID" value="KIH94533.1"/>
    <property type="molecule type" value="Genomic_DNA"/>
</dbReference>
<dbReference type="Proteomes" id="UP000031575">
    <property type="component" value="Unassembled WGS sequence"/>
</dbReference>
<evidence type="ECO:0000313" key="3">
    <source>
        <dbReference type="Proteomes" id="UP000031575"/>
    </source>
</evidence>
<proteinExistence type="predicted"/>
<reference evidence="2 3" key="1">
    <citation type="journal article" date="2014" name="BMC Genomics">
        <title>Comparative genomics of the major fungal agents of human and animal Sporotrichosis: Sporothrix schenckii and Sporothrix brasiliensis.</title>
        <authorList>
            <person name="Teixeira M.M."/>
            <person name="de Almeida L.G."/>
            <person name="Kubitschek-Barreira P."/>
            <person name="Alves F.L."/>
            <person name="Kioshima E.S."/>
            <person name="Abadio A.K."/>
            <person name="Fernandes L."/>
            <person name="Derengowski L.S."/>
            <person name="Ferreira K.S."/>
            <person name="Souza R.C."/>
            <person name="Ruiz J.C."/>
            <person name="de Andrade N.C."/>
            <person name="Paes H.C."/>
            <person name="Nicola A.M."/>
            <person name="Albuquerque P."/>
            <person name="Gerber A.L."/>
            <person name="Martins V.P."/>
            <person name="Peconick L.D."/>
            <person name="Neto A.V."/>
            <person name="Chaucanez C.B."/>
            <person name="Silva P.A."/>
            <person name="Cunha O.L."/>
            <person name="de Oliveira F.F."/>
            <person name="dos Santos T.C."/>
            <person name="Barros A.L."/>
            <person name="Soares M.A."/>
            <person name="de Oliveira L.M."/>
            <person name="Marini M.M."/>
            <person name="Villalobos-Duno H."/>
            <person name="Cunha M.M."/>
            <person name="de Hoog S."/>
            <person name="da Silveira J.F."/>
            <person name="Henrissat B."/>
            <person name="Nino-Vega G.A."/>
            <person name="Cisalpino P.S."/>
            <person name="Mora-Montes H.M."/>
            <person name="Almeida S.R."/>
            <person name="Stajich J.E."/>
            <person name="Lopes-Bezerra L.M."/>
            <person name="Vasconcelos A.T."/>
            <person name="Felipe M.S."/>
        </authorList>
    </citation>
    <scope>NUCLEOTIDE SEQUENCE [LARGE SCALE GENOMIC DNA]</scope>
    <source>
        <strain evidence="2 3">5110</strain>
    </source>
</reference>
<protein>
    <submittedName>
        <fullName evidence="2">Uncharacterized protein</fullName>
    </submittedName>
</protein>
<accession>A0A0C2FU49</accession>
<organism evidence="2 3">
    <name type="scientific">Sporothrix brasiliensis 5110</name>
    <dbReference type="NCBI Taxonomy" id="1398154"/>
    <lineage>
        <taxon>Eukaryota</taxon>
        <taxon>Fungi</taxon>
        <taxon>Dikarya</taxon>
        <taxon>Ascomycota</taxon>
        <taxon>Pezizomycotina</taxon>
        <taxon>Sordariomycetes</taxon>
        <taxon>Sordariomycetidae</taxon>
        <taxon>Ophiostomatales</taxon>
        <taxon>Ophiostomataceae</taxon>
        <taxon>Sporothrix</taxon>
    </lineage>
</organism>
<comment type="caution">
    <text evidence="2">The sequence shown here is derived from an EMBL/GenBank/DDBJ whole genome shotgun (WGS) entry which is preliminary data.</text>
</comment>
<gene>
    <name evidence="2" type="ORF">SPBR_06301</name>
</gene>
<keyword evidence="3" id="KW-1185">Reference proteome</keyword>
<sequence length="78" mass="8620">MGSAEQHLPQLQARMASTQHRASRASWPRAGPGRAELPRRRNESESVSGWSRHGGISVWDTHNGYSSRPASEAKDRIA</sequence>
<dbReference type="VEuPathDB" id="FungiDB:SPBR_06301"/>
<dbReference type="AlphaFoldDB" id="A0A0C2FU49"/>
<feature type="region of interest" description="Disordered" evidence="1">
    <location>
        <begin position="1"/>
        <end position="78"/>
    </location>
</feature>
<evidence type="ECO:0000256" key="1">
    <source>
        <dbReference type="SAM" id="MobiDB-lite"/>
    </source>
</evidence>
<dbReference type="GeneID" id="63679482"/>
<dbReference type="RefSeq" id="XP_040622543.1">
    <property type="nucleotide sequence ID" value="XM_040764561.1"/>
</dbReference>